<proteinExistence type="predicted"/>
<keyword evidence="1" id="KW-0472">Membrane</keyword>
<reference evidence="2 3" key="1">
    <citation type="submission" date="2024-03" db="EMBL/GenBank/DDBJ databases">
        <title>Chitinophaga caseinilytica sp. nov., a casein hydrolysing bacterium isolated from forest soil.</title>
        <authorList>
            <person name="Lee D.S."/>
            <person name="Han D.M."/>
            <person name="Baek J.H."/>
            <person name="Choi D.G."/>
            <person name="Jeon J.H."/>
            <person name="Jeon C.O."/>
        </authorList>
    </citation>
    <scope>NUCLEOTIDE SEQUENCE [LARGE SCALE GENOMIC DNA]</scope>
    <source>
        <strain evidence="2 3">KACC 19118</strain>
    </source>
</reference>
<gene>
    <name evidence="2" type="ORF">WJU22_04840</name>
</gene>
<organism evidence="2 3">
    <name type="scientific">Chitinophaga caseinilytica</name>
    <dbReference type="NCBI Taxonomy" id="2267521"/>
    <lineage>
        <taxon>Bacteria</taxon>
        <taxon>Pseudomonadati</taxon>
        <taxon>Bacteroidota</taxon>
        <taxon>Chitinophagia</taxon>
        <taxon>Chitinophagales</taxon>
        <taxon>Chitinophagaceae</taxon>
        <taxon>Chitinophaga</taxon>
    </lineage>
</organism>
<keyword evidence="3" id="KW-1185">Reference proteome</keyword>
<protein>
    <recommendedName>
        <fullName evidence="4">Rod shape-determining protein MreD</fullName>
    </recommendedName>
</protein>
<accession>A0ABZ2Z5G6</accession>
<keyword evidence="1" id="KW-1133">Transmembrane helix</keyword>
<dbReference type="RefSeq" id="WP_341842134.1">
    <property type="nucleotide sequence ID" value="NZ_CP149792.1"/>
</dbReference>
<evidence type="ECO:0000313" key="2">
    <source>
        <dbReference type="EMBL" id="WZN47499.1"/>
    </source>
</evidence>
<sequence length="106" mass="11644">MERKSTPSLIVCVVMDLIGLASYAVPLLGEVSDVIWAPISAVVFYRLFGGPVGLFGGAFNFIEELFPGLDFIPTFTIARLVVYLSNHWAAQGKKRVVNDLKDARRA</sequence>
<name>A0ABZ2Z5G6_9BACT</name>
<evidence type="ECO:0000256" key="1">
    <source>
        <dbReference type="SAM" id="Phobius"/>
    </source>
</evidence>
<keyword evidence="1" id="KW-0812">Transmembrane</keyword>
<evidence type="ECO:0000313" key="3">
    <source>
        <dbReference type="Proteomes" id="UP001449657"/>
    </source>
</evidence>
<dbReference type="EMBL" id="CP150096">
    <property type="protein sequence ID" value="WZN47499.1"/>
    <property type="molecule type" value="Genomic_DNA"/>
</dbReference>
<dbReference type="Proteomes" id="UP001449657">
    <property type="component" value="Chromosome"/>
</dbReference>
<feature type="transmembrane region" description="Helical" evidence="1">
    <location>
        <begin position="7"/>
        <end position="29"/>
    </location>
</feature>
<feature type="transmembrane region" description="Helical" evidence="1">
    <location>
        <begin position="35"/>
        <end position="62"/>
    </location>
</feature>
<evidence type="ECO:0008006" key="4">
    <source>
        <dbReference type="Google" id="ProtNLM"/>
    </source>
</evidence>